<evidence type="ECO:0000313" key="7">
    <source>
        <dbReference type="Proteomes" id="UP000285897"/>
    </source>
</evidence>
<reference evidence="3 6" key="1">
    <citation type="submission" date="2015-09" db="EMBL/GenBank/DDBJ databases">
        <authorList>
            <consortium name="Pathogen Informatics"/>
        </authorList>
    </citation>
    <scope>NUCLEOTIDE SEQUENCE [LARGE SCALE GENOMIC DNA]</scope>
    <source>
        <strain evidence="3 6">2789STDY5608837</strain>
    </source>
</reference>
<name>A0A173ZJV2_9FIRM</name>
<dbReference type="AlphaFoldDB" id="A0A173ZJV2"/>
<dbReference type="Proteomes" id="UP000293506">
    <property type="component" value="Unassembled WGS sequence"/>
</dbReference>
<sequence length="323" mass="36160">MKYQKIKNVEKPLSKIIFGCAIPVMIQGEDADELLDEVYAQGITTFDTAENYGLSEASLGHWLKNRGNREKVVIISKGCHPYDGRDRVTPEDLKHDIEQSFERLGTDYIDIYLMHRDNPMVDPGPMVEILNEYHKAGRIGAFGGSNWTHQRIAEANAYASKYGLVPFTVSSPNFGLCNQIDDPWGGGPGCVTISGPANEEARAWYRDNHIPVLAYSSLGRGMFAGIVKSNDIEGAKKILDPFAVKGYCYPENFERLARAEQLAAEKNCSVPQIALAWIMNQDFEVFPLVSAKKASRIVSNVQALDITLTKDEAEWLDLRRDRR</sequence>
<dbReference type="Proteomes" id="UP000095409">
    <property type="component" value="Unassembled WGS sequence"/>
</dbReference>
<dbReference type="CDD" id="cd19082">
    <property type="entry name" value="AKR_AKR10A1_2"/>
    <property type="match status" value="1"/>
</dbReference>
<dbReference type="InterPro" id="IPR023210">
    <property type="entry name" value="NADP_OxRdtase_dom"/>
</dbReference>
<dbReference type="GO" id="GO:0016491">
    <property type="term" value="F:oxidoreductase activity"/>
    <property type="evidence" value="ECO:0007669"/>
    <property type="project" value="UniProtKB-KW"/>
</dbReference>
<evidence type="ECO:0000313" key="4">
    <source>
        <dbReference type="EMBL" id="RHL50560.1"/>
    </source>
</evidence>
<dbReference type="SUPFAM" id="SSF51430">
    <property type="entry name" value="NAD(P)-linked oxidoreductase"/>
    <property type="match status" value="1"/>
</dbReference>
<dbReference type="InterPro" id="IPR036812">
    <property type="entry name" value="NAD(P)_OxRdtase_dom_sf"/>
</dbReference>
<dbReference type="EC" id="1.1.1.-" evidence="3"/>
<feature type="domain" description="NADP-dependent oxidoreductase" evidence="2">
    <location>
        <begin position="26"/>
        <end position="315"/>
    </location>
</feature>
<dbReference type="Pfam" id="PF00248">
    <property type="entry name" value="Aldo_ket_red"/>
    <property type="match status" value="1"/>
</dbReference>
<accession>A0A173ZJV2</accession>
<dbReference type="PANTHER" id="PTHR43364">
    <property type="entry name" value="NADH-SPECIFIC METHYLGLYOXAL REDUCTASE-RELATED"/>
    <property type="match status" value="1"/>
</dbReference>
<organism evidence="3 6">
    <name type="scientific">Blautia obeum</name>
    <dbReference type="NCBI Taxonomy" id="40520"/>
    <lineage>
        <taxon>Bacteria</taxon>
        <taxon>Bacillati</taxon>
        <taxon>Bacillota</taxon>
        <taxon>Clostridia</taxon>
        <taxon>Lachnospirales</taxon>
        <taxon>Lachnospiraceae</taxon>
        <taxon>Blautia</taxon>
    </lineage>
</organism>
<evidence type="ECO:0000313" key="6">
    <source>
        <dbReference type="Proteomes" id="UP000095409"/>
    </source>
</evidence>
<gene>
    <name evidence="3" type="primary">iolS_1</name>
    <name evidence="4" type="ORF">DW021_02520</name>
    <name evidence="5" type="ORF">EAI82_02020</name>
    <name evidence="3" type="ORF">ERS852394_00840</name>
</gene>
<dbReference type="RefSeq" id="WP_055065761.1">
    <property type="nucleotide sequence ID" value="NZ_CP176627.1"/>
</dbReference>
<dbReference type="EMBL" id="QROS01000001">
    <property type="protein sequence ID" value="RHL50560.1"/>
    <property type="molecule type" value="Genomic_DNA"/>
</dbReference>
<dbReference type="Gene3D" id="3.20.20.100">
    <property type="entry name" value="NADP-dependent oxidoreductase domain"/>
    <property type="match status" value="1"/>
</dbReference>
<evidence type="ECO:0000313" key="5">
    <source>
        <dbReference type="EMBL" id="RYT68973.1"/>
    </source>
</evidence>
<dbReference type="EMBL" id="CYZD01000003">
    <property type="protein sequence ID" value="CUN75910.1"/>
    <property type="molecule type" value="Genomic_DNA"/>
</dbReference>
<evidence type="ECO:0000259" key="2">
    <source>
        <dbReference type="Pfam" id="PF00248"/>
    </source>
</evidence>
<dbReference type="InterPro" id="IPR050523">
    <property type="entry name" value="AKR_Detox_Biosynth"/>
</dbReference>
<dbReference type="Proteomes" id="UP000285897">
    <property type="component" value="Unassembled WGS sequence"/>
</dbReference>
<reference evidence="4 7" key="2">
    <citation type="submission" date="2018-08" db="EMBL/GenBank/DDBJ databases">
        <title>A genome reference for cultivated species of the human gut microbiota.</title>
        <authorList>
            <person name="Zou Y."/>
            <person name="Xue W."/>
            <person name="Luo G."/>
        </authorList>
    </citation>
    <scope>NUCLEOTIDE SEQUENCE [LARGE SCALE GENOMIC DNA]</scope>
    <source>
        <strain evidence="4 7">AF37-6AC</strain>
    </source>
</reference>
<proteinExistence type="predicted"/>
<dbReference type="PANTHER" id="PTHR43364:SF4">
    <property type="entry name" value="NAD(P)-LINKED OXIDOREDUCTASE SUPERFAMILY PROTEIN"/>
    <property type="match status" value="1"/>
</dbReference>
<dbReference type="EMBL" id="RCXQ01000001">
    <property type="protein sequence ID" value="RYT68973.1"/>
    <property type="molecule type" value="Genomic_DNA"/>
</dbReference>
<protein>
    <submittedName>
        <fullName evidence="4">Aldo/keto reductase</fullName>
    </submittedName>
    <submittedName>
        <fullName evidence="3">Putative aldo-keto reductase</fullName>
        <ecNumber evidence="3">1.1.1.-</ecNumber>
    </submittedName>
</protein>
<evidence type="ECO:0000313" key="3">
    <source>
        <dbReference type="EMBL" id="CUN75910.1"/>
    </source>
</evidence>
<dbReference type="GO" id="GO:0005829">
    <property type="term" value="C:cytosol"/>
    <property type="evidence" value="ECO:0007669"/>
    <property type="project" value="TreeGrafter"/>
</dbReference>
<reference evidence="5 8" key="3">
    <citation type="journal article" date="2019" name="Science, e1252229">
        <title>Invertible promoters mediate bacterial phase variation, antibiotic resistance, and host adaptation in the gut.</title>
        <authorList>
            <person name="Jiang X."/>
            <person name="Hall A.B."/>
            <person name="Arthur T.D."/>
            <person name="Plichta D.R."/>
            <person name="Covington C.T."/>
            <person name="Poyet M."/>
            <person name="Crothers J."/>
            <person name="Moses P.L."/>
            <person name="Tolonen A.C."/>
            <person name="Vlamakis H."/>
            <person name="Alm E.J."/>
            <person name="Xavier R.J."/>
        </authorList>
    </citation>
    <scope>NUCLEOTIDE SEQUENCE [LARGE SCALE GENOMIC DNA]</scope>
    <source>
        <strain evidence="5">Af_0058</strain>
        <strain evidence="8">af_0058</strain>
    </source>
</reference>
<evidence type="ECO:0000313" key="8">
    <source>
        <dbReference type="Proteomes" id="UP000293506"/>
    </source>
</evidence>
<evidence type="ECO:0000256" key="1">
    <source>
        <dbReference type="ARBA" id="ARBA00023002"/>
    </source>
</evidence>
<keyword evidence="1 3" id="KW-0560">Oxidoreductase</keyword>